<evidence type="ECO:0000313" key="1">
    <source>
        <dbReference type="EMBL" id="CAE6445509.1"/>
    </source>
</evidence>
<accession>A0A8H3B205</accession>
<sequence length="78" mass="8770">MPRVTRSQRTSANASSSARVQGRVRMYAQAIPLIFRLKALMSTSDNRAKLNWDVGNIDTDTDDDYEDILEGKRSLGTH</sequence>
<dbReference type="EMBL" id="CAJMWZ010001948">
    <property type="protein sequence ID" value="CAE6445509.1"/>
    <property type="molecule type" value="Genomic_DNA"/>
</dbReference>
<dbReference type="Proteomes" id="UP000663850">
    <property type="component" value="Unassembled WGS sequence"/>
</dbReference>
<name>A0A8H3B205_9AGAM</name>
<gene>
    <name evidence="1" type="ORF">RDB_LOCUS35068</name>
</gene>
<evidence type="ECO:0000313" key="2">
    <source>
        <dbReference type="Proteomes" id="UP000663850"/>
    </source>
</evidence>
<reference evidence="1" key="1">
    <citation type="submission" date="2021-01" db="EMBL/GenBank/DDBJ databases">
        <authorList>
            <person name="Kaushik A."/>
        </authorList>
    </citation>
    <scope>NUCLEOTIDE SEQUENCE</scope>
    <source>
        <strain evidence="1">Type strain: AG8-Rh-89/</strain>
    </source>
</reference>
<comment type="caution">
    <text evidence="1">The sequence shown here is derived from an EMBL/GenBank/DDBJ whole genome shotgun (WGS) entry which is preliminary data.</text>
</comment>
<dbReference type="AlphaFoldDB" id="A0A8H3B205"/>
<protein>
    <submittedName>
        <fullName evidence="1">Uncharacterized protein</fullName>
    </submittedName>
</protein>
<organism evidence="1 2">
    <name type="scientific">Rhizoctonia solani</name>
    <dbReference type="NCBI Taxonomy" id="456999"/>
    <lineage>
        <taxon>Eukaryota</taxon>
        <taxon>Fungi</taxon>
        <taxon>Dikarya</taxon>
        <taxon>Basidiomycota</taxon>
        <taxon>Agaricomycotina</taxon>
        <taxon>Agaricomycetes</taxon>
        <taxon>Cantharellales</taxon>
        <taxon>Ceratobasidiaceae</taxon>
        <taxon>Rhizoctonia</taxon>
    </lineage>
</organism>
<proteinExistence type="predicted"/>